<sequence>MVFWIMNDLIYSGNAIIGLWEEILGKRQPTRSYRMAFGGLLYLRMKRTMLRVVMFAKYFQAIPKELVSLASR</sequence>
<protein>
    <submittedName>
        <fullName evidence="1">Uncharacterized protein</fullName>
    </submittedName>
</protein>
<name>A0A101M396_PICGL</name>
<proteinExistence type="predicted"/>
<evidence type="ECO:0000313" key="1">
    <source>
        <dbReference type="EMBL" id="KUM50132.1"/>
    </source>
</evidence>
<reference evidence="1" key="1">
    <citation type="journal article" date="2015" name="Genome Biol. Evol.">
        <title>Organellar Genomes of White Spruce (Picea glauca): Assembly and Annotation.</title>
        <authorList>
            <person name="Jackman S.D."/>
            <person name="Warren R.L."/>
            <person name="Gibb E.A."/>
            <person name="Vandervalk B.P."/>
            <person name="Mohamadi H."/>
            <person name="Chu J."/>
            <person name="Raymond A."/>
            <person name="Pleasance S."/>
            <person name="Coope R."/>
            <person name="Wildung M.R."/>
            <person name="Ritland C.E."/>
            <person name="Bousquet J."/>
            <person name="Jones S.J."/>
            <person name="Bohlmann J."/>
            <person name="Birol I."/>
        </authorList>
    </citation>
    <scope>NUCLEOTIDE SEQUENCE [LARGE SCALE GENOMIC DNA]</scope>
    <source>
        <tissue evidence="1">Flushing bud</tissue>
    </source>
</reference>
<keyword evidence="1" id="KW-0496">Mitochondrion</keyword>
<geneLocation type="mitochondrion" evidence="1"/>
<organism evidence="1">
    <name type="scientific">Picea glauca</name>
    <name type="common">White spruce</name>
    <name type="synonym">Pinus glauca</name>
    <dbReference type="NCBI Taxonomy" id="3330"/>
    <lineage>
        <taxon>Eukaryota</taxon>
        <taxon>Viridiplantae</taxon>
        <taxon>Streptophyta</taxon>
        <taxon>Embryophyta</taxon>
        <taxon>Tracheophyta</taxon>
        <taxon>Spermatophyta</taxon>
        <taxon>Pinopsida</taxon>
        <taxon>Pinidae</taxon>
        <taxon>Conifers I</taxon>
        <taxon>Pinales</taxon>
        <taxon>Pinaceae</taxon>
        <taxon>Picea</taxon>
    </lineage>
</organism>
<accession>A0A101M396</accession>
<dbReference type="EMBL" id="LKAM01000002">
    <property type="protein sequence ID" value="KUM50132.1"/>
    <property type="molecule type" value="Genomic_DNA"/>
</dbReference>
<dbReference type="AlphaFoldDB" id="A0A101M396"/>
<gene>
    <name evidence="1" type="ORF">ABT39_MTgene3360</name>
</gene>
<comment type="caution">
    <text evidence="1">The sequence shown here is derived from an EMBL/GenBank/DDBJ whole genome shotgun (WGS) entry which is preliminary data.</text>
</comment>